<organism evidence="1">
    <name type="scientific">Arundo donax</name>
    <name type="common">Giant reed</name>
    <name type="synonym">Donax arundinaceus</name>
    <dbReference type="NCBI Taxonomy" id="35708"/>
    <lineage>
        <taxon>Eukaryota</taxon>
        <taxon>Viridiplantae</taxon>
        <taxon>Streptophyta</taxon>
        <taxon>Embryophyta</taxon>
        <taxon>Tracheophyta</taxon>
        <taxon>Spermatophyta</taxon>
        <taxon>Magnoliopsida</taxon>
        <taxon>Liliopsida</taxon>
        <taxon>Poales</taxon>
        <taxon>Poaceae</taxon>
        <taxon>PACMAD clade</taxon>
        <taxon>Arundinoideae</taxon>
        <taxon>Arundineae</taxon>
        <taxon>Arundo</taxon>
    </lineage>
</organism>
<reference evidence="1" key="1">
    <citation type="submission" date="2014-09" db="EMBL/GenBank/DDBJ databases">
        <authorList>
            <person name="Magalhaes I.L.F."/>
            <person name="Oliveira U."/>
            <person name="Santos F.R."/>
            <person name="Vidigal T.H.D.A."/>
            <person name="Brescovit A.D."/>
            <person name="Santos A.J."/>
        </authorList>
    </citation>
    <scope>NUCLEOTIDE SEQUENCE</scope>
    <source>
        <tissue evidence="1">Shoot tissue taken approximately 20 cm above the soil surface</tissue>
    </source>
</reference>
<sequence>MLRAVLVLRGMTPKKHIQALSIESEHTSPR</sequence>
<dbReference type="AlphaFoldDB" id="A0A0A8YBH7"/>
<evidence type="ECO:0000313" key="1">
    <source>
        <dbReference type="EMBL" id="JAD22703.1"/>
    </source>
</evidence>
<dbReference type="EMBL" id="GBRH01275192">
    <property type="protein sequence ID" value="JAD22703.1"/>
    <property type="molecule type" value="Transcribed_RNA"/>
</dbReference>
<protein>
    <submittedName>
        <fullName evidence="1">Uncharacterized protein</fullName>
    </submittedName>
</protein>
<name>A0A0A8YBH7_ARUDO</name>
<accession>A0A0A8YBH7</accession>
<reference evidence="1" key="2">
    <citation type="journal article" date="2015" name="Data Brief">
        <title>Shoot transcriptome of the giant reed, Arundo donax.</title>
        <authorList>
            <person name="Barrero R.A."/>
            <person name="Guerrero F.D."/>
            <person name="Moolhuijzen P."/>
            <person name="Goolsby J.A."/>
            <person name="Tidwell J."/>
            <person name="Bellgard S.E."/>
            <person name="Bellgard M.I."/>
        </authorList>
    </citation>
    <scope>NUCLEOTIDE SEQUENCE</scope>
    <source>
        <tissue evidence="1">Shoot tissue taken approximately 20 cm above the soil surface</tissue>
    </source>
</reference>
<proteinExistence type="predicted"/>